<dbReference type="PANTHER" id="PTHR11360:SF284">
    <property type="entry name" value="EG:103B4.3 PROTEIN-RELATED"/>
    <property type="match status" value="1"/>
</dbReference>
<evidence type="ECO:0000259" key="5">
    <source>
        <dbReference type="PROSITE" id="PS50850"/>
    </source>
</evidence>
<feature type="domain" description="Major facilitator superfamily (MFS) profile" evidence="5">
    <location>
        <begin position="24"/>
        <end position="419"/>
    </location>
</feature>
<organism evidence="6 7">
    <name type="scientific">Pseudomonas songnenensis</name>
    <dbReference type="NCBI Taxonomy" id="1176259"/>
    <lineage>
        <taxon>Bacteria</taxon>
        <taxon>Pseudomonadati</taxon>
        <taxon>Pseudomonadota</taxon>
        <taxon>Gammaproteobacteria</taxon>
        <taxon>Pseudomonadales</taxon>
        <taxon>Pseudomonadaceae</taxon>
        <taxon>Pseudomonas</taxon>
    </lineage>
</organism>
<gene>
    <name evidence="6" type="ORF">EJA06_021145</name>
</gene>
<proteinExistence type="predicted"/>
<dbReference type="InterPro" id="IPR036259">
    <property type="entry name" value="MFS_trans_sf"/>
</dbReference>
<evidence type="ECO:0000313" key="6">
    <source>
        <dbReference type="EMBL" id="RYJ60010.1"/>
    </source>
</evidence>
<feature type="transmembrane region" description="Helical" evidence="4">
    <location>
        <begin position="96"/>
        <end position="116"/>
    </location>
</feature>
<feature type="transmembrane region" description="Helical" evidence="4">
    <location>
        <begin position="25"/>
        <end position="46"/>
    </location>
</feature>
<feature type="transmembrane region" description="Helical" evidence="4">
    <location>
        <begin position="122"/>
        <end position="145"/>
    </location>
</feature>
<dbReference type="CDD" id="cd17355">
    <property type="entry name" value="MFS_YcxA_like"/>
    <property type="match status" value="1"/>
</dbReference>
<dbReference type="GO" id="GO:0022857">
    <property type="term" value="F:transmembrane transporter activity"/>
    <property type="evidence" value="ECO:0007669"/>
    <property type="project" value="InterPro"/>
</dbReference>
<protein>
    <submittedName>
        <fullName evidence="6">MFS transporter</fullName>
    </submittedName>
</protein>
<feature type="transmembrane region" description="Helical" evidence="4">
    <location>
        <begin position="152"/>
        <end position="176"/>
    </location>
</feature>
<feature type="transmembrane region" description="Helical" evidence="4">
    <location>
        <begin position="182"/>
        <end position="203"/>
    </location>
</feature>
<accession>A0A482TXD1</accession>
<dbReference type="PROSITE" id="PS50850">
    <property type="entry name" value="MFS"/>
    <property type="match status" value="1"/>
</dbReference>
<name>A0A482TXD1_9PSED</name>
<keyword evidence="1 4" id="KW-0812">Transmembrane</keyword>
<evidence type="ECO:0000256" key="1">
    <source>
        <dbReference type="ARBA" id="ARBA00022692"/>
    </source>
</evidence>
<evidence type="ECO:0000256" key="2">
    <source>
        <dbReference type="ARBA" id="ARBA00022989"/>
    </source>
</evidence>
<dbReference type="OrthoDB" id="3199327at2"/>
<feature type="transmembrane region" description="Helical" evidence="4">
    <location>
        <begin position="240"/>
        <end position="259"/>
    </location>
</feature>
<feature type="transmembrane region" description="Helical" evidence="4">
    <location>
        <begin position="304"/>
        <end position="323"/>
    </location>
</feature>
<comment type="caution">
    <text evidence="6">The sequence shown here is derived from an EMBL/GenBank/DDBJ whole genome shotgun (WGS) entry which is preliminary data.</text>
</comment>
<evidence type="ECO:0000313" key="7">
    <source>
        <dbReference type="Proteomes" id="UP000282800"/>
    </source>
</evidence>
<dbReference type="Pfam" id="PF07690">
    <property type="entry name" value="MFS_1"/>
    <property type="match status" value="1"/>
</dbReference>
<dbReference type="AlphaFoldDB" id="A0A482TXD1"/>
<dbReference type="SUPFAM" id="SSF103473">
    <property type="entry name" value="MFS general substrate transporter"/>
    <property type="match status" value="1"/>
</dbReference>
<sequence length="442" mass="47565">MAVSAAKPHTSLAIDWTEFRQGWRVLLLALLGIATSVAVAPIYAFGTLVLPLQEAFGWSRGEIQTAAAFQYGSSIIAFQVAGWLNKRYGPRRVTLCSLIALPLAYFAMALNTGHLWQLNLGFGLLAFAGVGTLHVTWTQLTCLWFDKNRGLALAIILCGTGLAALVLPSLLSWAIIRWDWRAWFWGLALLPLLVTLPLSLRWLSTRGAVEQATQRSSLPAQPDVGLTGFSLRQALHSRRFWVINCALFLAIMGMMGMIINAVPMMQDSGLSATEAAKVFGAFGVSLIFGRLFIGYLIDRVWAPGVAFFVLLLPGVGCLLFSTVGAHVPLLVLACVFAGLGAGAEMDIASYLIARYFGLRDYSRVFAFQMSFGAIGSTMAPAFFGALFEATGSYHAMLMFCMVSFGIGALLLLTLGRYPTLPTAPGEVATATVTDGAITEPAT</sequence>
<dbReference type="RefSeq" id="WP_102832411.1">
    <property type="nucleotide sequence ID" value="NZ_RWYU02000010.1"/>
</dbReference>
<feature type="transmembrane region" description="Helical" evidence="4">
    <location>
        <begin position="365"/>
        <end position="387"/>
    </location>
</feature>
<feature type="transmembrane region" description="Helical" evidence="4">
    <location>
        <begin position="329"/>
        <end position="353"/>
    </location>
</feature>
<dbReference type="InterPro" id="IPR020846">
    <property type="entry name" value="MFS_dom"/>
</dbReference>
<feature type="transmembrane region" description="Helical" evidence="4">
    <location>
        <begin position="279"/>
        <end position="297"/>
    </location>
</feature>
<evidence type="ECO:0000256" key="3">
    <source>
        <dbReference type="ARBA" id="ARBA00023136"/>
    </source>
</evidence>
<dbReference type="PANTHER" id="PTHR11360">
    <property type="entry name" value="MONOCARBOXYLATE TRANSPORTER"/>
    <property type="match status" value="1"/>
</dbReference>
<feature type="transmembrane region" description="Helical" evidence="4">
    <location>
        <begin position="66"/>
        <end position="84"/>
    </location>
</feature>
<dbReference type="Gene3D" id="1.20.1250.20">
    <property type="entry name" value="MFS general substrate transporter like domains"/>
    <property type="match status" value="2"/>
</dbReference>
<keyword evidence="3 4" id="KW-0472">Membrane</keyword>
<dbReference type="InterPro" id="IPR050327">
    <property type="entry name" value="Proton-linked_MCT"/>
</dbReference>
<dbReference type="EMBL" id="RWYU02000010">
    <property type="protein sequence ID" value="RYJ60010.1"/>
    <property type="molecule type" value="Genomic_DNA"/>
</dbReference>
<dbReference type="Proteomes" id="UP000282800">
    <property type="component" value="Unassembled WGS sequence"/>
</dbReference>
<evidence type="ECO:0000256" key="4">
    <source>
        <dbReference type="SAM" id="Phobius"/>
    </source>
</evidence>
<feature type="transmembrane region" description="Helical" evidence="4">
    <location>
        <begin position="393"/>
        <end position="414"/>
    </location>
</feature>
<dbReference type="InterPro" id="IPR011701">
    <property type="entry name" value="MFS"/>
</dbReference>
<keyword evidence="2 4" id="KW-1133">Transmembrane helix</keyword>
<reference evidence="6 7" key="1">
    <citation type="submission" date="2019-01" db="EMBL/GenBank/DDBJ databases">
        <title>High-quality draft genome of. Pseudomonas songnenensis str. L103, a full-fledged denitrifier isolated from 100 meters deep aquifer in a heavily nitrogen fertilized agricultural area.</title>
        <authorList>
            <person name="Liu M."/>
            <person name="Liu B."/>
        </authorList>
    </citation>
    <scope>NUCLEOTIDE SEQUENCE [LARGE SCALE GENOMIC DNA]</scope>
    <source>
        <strain evidence="6 7">L103</strain>
    </source>
</reference>